<dbReference type="InterPro" id="IPR010255">
    <property type="entry name" value="Haem_peroxidase_sf"/>
</dbReference>
<evidence type="ECO:0000259" key="21">
    <source>
        <dbReference type="PROSITE" id="PS50873"/>
    </source>
</evidence>
<evidence type="ECO:0000256" key="20">
    <source>
        <dbReference type="RuleBase" id="RU362060"/>
    </source>
</evidence>
<gene>
    <name evidence="22" type="ORF">CASFOL_002327</name>
</gene>
<feature type="binding site" description="axial binding residue" evidence="17">
    <location>
        <position position="197"/>
    </location>
    <ligand>
        <name>heme b</name>
        <dbReference type="ChEBI" id="CHEBI:60344"/>
    </ligand>
    <ligandPart>
        <name>Fe</name>
        <dbReference type="ChEBI" id="CHEBI:18248"/>
    </ligandPart>
</feature>
<dbReference type="InterPro" id="IPR019793">
    <property type="entry name" value="Peroxidases_heam-ligand_BS"/>
</dbReference>
<feature type="binding site" evidence="16">
    <location>
        <position position="167"/>
    </location>
    <ligand>
        <name>substrate</name>
    </ligand>
</feature>
<evidence type="ECO:0000256" key="17">
    <source>
        <dbReference type="PIRSR" id="PIRSR600823-3"/>
    </source>
</evidence>
<dbReference type="CDD" id="cd00693">
    <property type="entry name" value="secretory_peroxidase"/>
    <property type="match status" value="1"/>
</dbReference>
<keyword evidence="10 20" id="KW-0560">Oxidoreductase</keyword>
<comment type="cofactor">
    <cofactor evidence="17 20">
        <name>Ca(2+)</name>
        <dbReference type="ChEBI" id="CHEBI:29108"/>
    </cofactor>
    <text evidence="17 20">Binds 2 calcium ions per subunit.</text>
</comment>
<dbReference type="PROSITE" id="PS00435">
    <property type="entry name" value="PEROXIDASE_1"/>
    <property type="match status" value="1"/>
</dbReference>
<evidence type="ECO:0000256" key="7">
    <source>
        <dbReference type="ARBA" id="ARBA00022617"/>
    </source>
</evidence>
<keyword evidence="9 17" id="KW-0106">Calcium</keyword>
<feature type="binding site" evidence="17">
    <location>
        <position position="76"/>
    </location>
    <ligand>
        <name>Ca(2+)</name>
        <dbReference type="ChEBI" id="CHEBI:29108"/>
        <label>1</label>
    </ligand>
</feature>
<feature type="chain" id="PRO_5044530034" description="Peroxidase" evidence="20">
    <location>
        <begin position="24"/>
        <end position="331"/>
    </location>
</feature>
<comment type="similarity">
    <text evidence="20">Belongs to the peroxidase family. Classical plant (class III) peroxidase subfamily.</text>
</comment>
<evidence type="ECO:0000256" key="13">
    <source>
        <dbReference type="ARBA" id="ARBA00023180"/>
    </source>
</evidence>
<dbReference type="Gene3D" id="1.10.420.10">
    <property type="entry name" value="Peroxidase, domain 2"/>
    <property type="match status" value="1"/>
</dbReference>
<dbReference type="PROSITE" id="PS50873">
    <property type="entry name" value="PEROXIDASE_4"/>
    <property type="match status" value="1"/>
</dbReference>
<dbReference type="EC" id="1.11.1.7" evidence="4 20"/>
<feature type="signal peptide" evidence="20">
    <location>
        <begin position="1"/>
        <end position="23"/>
    </location>
</feature>
<evidence type="ECO:0000313" key="22">
    <source>
        <dbReference type="EMBL" id="KAL3652646.1"/>
    </source>
</evidence>
<feature type="binding site" evidence="17">
    <location>
        <position position="78"/>
    </location>
    <ligand>
        <name>Ca(2+)</name>
        <dbReference type="ChEBI" id="CHEBI:29108"/>
        <label>1</label>
    </ligand>
</feature>
<comment type="function">
    <text evidence="2">Removal of H(2)O(2), oxidation of toxic reductants, biosynthesis and degradation of lignin, suberization, auxin catabolism, response to environmental stresses such as wounding, pathogen attack and oxidative stress. These functions might be dependent on each isozyme/isoform in each plant tissue.</text>
</comment>
<dbReference type="InterPro" id="IPR033905">
    <property type="entry name" value="Secretory_peroxidase"/>
</dbReference>
<accession>A0ABD3EHG7</accession>
<comment type="cofactor">
    <cofactor evidence="17 20">
        <name>heme b</name>
        <dbReference type="ChEBI" id="CHEBI:60344"/>
    </cofactor>
    <text evidence="17 20">Binds 1 heme b (iron(II)-protoporphyrin IX) group per subunit.</text>
</comment>
<dbReference type="GO" id="GO:0020037">
    <property type="term" value="F:heme binding"/>
    <property type="evidence" value="ECO:0007669"/>
    <property type="project" value="UniProtKB-UniRule"/>
</dbReference>
<dbReference type="GO" id="GO:0005576">
    <property type="term" value="C:extracellular region"/>
    <property type="evidence" value="ECO:0007669"/>
    <property type="project" value="UniProtKB-SubCell"/>
</dbReference>
<feature type="domain" description="Plant heme peroxidase family profile" evidence="21">
    <location>
        <begin position="26"/>
        <end position="331"/>
    </location>
</feature>
<dbReference type="EMBL" id="JAVIJP010000005">
    <property type="protein sequence ID" value="KAL3652646.1"/>
    <property type="molecule type" value="Genomic_DNA"/>
</dbReference>
<dbReference type="PRINTS" id="PR00458">
    <property type="entry name" value="PEROXIDASE"/>
</dbReference>
<organism evidence="22 23">
    <name type="scientific">Castilleja foliolosa</name>
    <dbReference type="NCBI Taxonomy" id="1961234"/>
    <lineage>
        <taxon>Eukaryota</taxon>
        <taxon>Viridiplantae</taxon>
        <taxon>Streptophyta</taxon>
        <taxon>Embryophyta</taxon>
        <taxon>Tracheophyta</taxon>
        <taxon>Spermatophyta</taxon>
        <taxon>Magnoliopsida</taxon>
        <taxon>eudicotyledons</taxon>
        <taxon>Gunneridae</taxon>
        <taxon>Pentapetalae</taxon>
        <taxon>asterids</taxon>
        <taxon>lamiids</taxon>
        <taxon>Lamiales</taxon>
        <taxon>Orobanchaceae</taxon>
        <taxon>Pedicularideae</taxon>
        <taxon>Castillejinae</taxon>
        <taxon>Castilleja</taxon>
    </lineage>
</organism>
<feature type="site" description="Transition state stabilizer" evidence="18">
    <location>
        <position position="64"/>
    </location>
</feature>
<keyword evidence="20" id="KW-0732">Signal</keyword>
<dbReference type="PRINTS" id="PR00461">
    <property type="entry name" value="PLPEROXIDASE"/>
</dbReference>
<sequence length="331" mass="36224">MGEFSKFEVVLFLFLGLVTSTHADHGLRMDYYNKTCPNATNIVHDYIINHLPSGTPTAAASLLRLFFHDCFVEGCDGSVLLDSTHSPESNKTEKTSPINLSLKGFDIINSVKSKLEKECPGVVSCADTLALATRAAIFAIGGPHWEVPCGRKDGTKSNDKDPLKFLPFPTDNITTLERKFKDKGLNSADLVLLSAAHTIGRAACTSCTNRLYNFTGKGDQDPGLNRTYAIELKHKCPKINSTFKITMDPGSEKNKFDLSYYENVIQHKGLFGSDAALVTDPKTKSVIEQLLADVSGETFKQRFAEAMVKMGNIEVKTGSAGQVRKNCAFVN</sequence>
<evidence type="ECO:0000256" key="14">
    <source>
        <dbReference type="ARBA" id="ARBA00023324"/>
    </source>
</evidence>
<proteinExistence type="inferred from homology"/>
<dbReference type="FunFam" id="1.10.520.10:FF:000008">
    <property type="entry name" value="Peroxidase"/>
    <property type="match status" value="1"/>
</dbReference>
<keyword evidence="12 19" id="KW-1015">Disulfide bond</keyword>
<keyword evidence="14 20" id="KW-0376">Hydrogen peroxide</keyword>
<evidence type="ECO:0000256" key="15">
    <source>
        <dbReference type="PIRSR" id="PIRSR600823-1"/>
    </source>
</evidence>
<evidence type="ECO:0000256" key="19">
    <source>
        <dbReference type="PIRSR" id="PIRSR600823-5"/>
    </source>
</evidence>
<feature type="binding site" evidence="17">
    <location>
        <position position="69"/>
    </location>
    <ligand>
        <name>Ca(2+)</name>
        <dbReference type="ChEBI" id="CHEBI:29108"/>
        <label>1</label>
    </ligand>
</feature>
<dbReference type="Pfam" id="PF00141">
    <property type="entry name" value="peroxidase"/>
    <property type="match status" value="1"/>
</dbReference>
<evidence type="ECO:0000256" key="4">
    <source>
        <dbReference type="ARBA" id="ARBA00012313"/>
    </source>
</evidence>
<evidence type="ECO:0000256" key="6">
    <source>
        <dbReference type="ARBA" id="ARBA00022559"/>
    </source>
</evidence>
<evidence type="ECO:0000256" key="8">
    <source>
        <dbReference type="ARBA" id="ARBA00022723"/>
    </source>
</evidence>
<feature type="disulfide bond" evidence="19">
    <location>
        <begin position="204"/>
        <end position="236"/>
    </location>
</feature>
<protein>
    <recommendedName>
        <fullName evidence="4 20">Peroxidase</fullName>
        <ecNumber evidence="4 20">1.11.1.7</ecNumber>
    </recommendedName>
</protein>
<evidence type="ECO:0000256" key="1">
    <source>
        <dbReference type="ARBA" id="ARBA00000189"/>
    </source>
</evidence>
<evidence type="ECO:0000256" key="9">
    <source>
        <dbReference type="ARBA" id="ARBA00022837"/>
    </source>
</evidence>
<evidence type="ECO:0000313" key="23">
    <source>
        <dbReference type="Proteomes" id="UP001632038"/>
    </source>
</evidence>
<keyword evidence="6 20" id="KW-0575">Peroxidase</keyword>
<keyword evidence="11 17" id="KW-0408">Iron</keyword>
<dbReference type="PROSITE" id="PS00436">
    <property type="entry name" value="PEROXIDASE_2"/>
    <property type="match status" value="1"/>
</dbReference>
<feature type="binding site" evidence="17">
    <location>
        <position position="248"/>
    </location>
    <ligand>
        <name>Ca(2+)</name>
        <dbReference type="ChEBI" id="CHEBI:29108"/>
        <label>2</label>
    </ligand>
</feature>
<evidence type="ECO:0000256" key="12">
    <source>
        <dbReference type="ARBA" id="ARBA00023157"/>
    </source>
</evidence>
<dbReference type="GO" id="GO:0140825">
    <property type="term" value="F:lactoperoxidase activity"/>
    <property type="evidence" value="ECO:0007669"/>
    <property type="project" value="UniProtKB-EC"/>
</dbReference>
<keyword evidence="7 20" id="KW-0349">Heme</keyword>
<dbReference type="PANTHER" id="PTHR31235">
    <property type="entry name" value="PEROXIDASE 25-RELATED"/>
    <property type="match status" value="1"/>
</dbReference>
<dbReference type="InterPro" id="IPR002016">
    <property type="entry name" value="Haem_peroxidase"/>
</dbReference>
<evidence type="ECO:0000256" key="10">
    <source>
        <dbReference type="ARBA" id="ARBA00023002"/>
    </source>
</evidence>
<dbReference type="SUPFAM" id="SSF48113">
    <property type="entry name" value="Heme-dependent peroxidases"/>
    <property type="match status" value="1"/>
</dbReference>
<feature type="binding site" evidence="17">
    <location>
        <position position="74"/>
    </location>
    <ligand>
        <name>Ca(2+)</name>
        <dbReference type="ChEBI" id="CHEBI:29108"/>
        <label>1</label>
    </ligand>
</feature>
<feature type="disulfide bond" evidence="19">
    <location>
        <begin position="36"/>
        <end position="119"/>
    </location>
</feature>
<feature type="binding site" evidence="17">
    <location>
        <position position="257"/>
    </location>
    <ligand>
        <name>Ca(2+)</name>
        <dbReference type="ChEBI" id="CHEBI:29108"/>
        <label>2</label>
    </ligand>
</feature>
<keyword evidence="8 17" id="KW-0479">Metal-binding</keyword>
<dbReference type="FunFam" id="1.10.420.10:FF:000008">
    <property type="entry name" value="Peroxidase"/>
    <property type="match status" value="1"/>
</dbReference>
<dbReference type="GO" id="GO:0046872">
    <property type="term" value="F:metal ion binding"/>
    <property type="evidence" value="ECO:0007669"/>
    <property type="project" value="UniProtKB-UniRule"/>
</dbReference>
<keyword evidence="23" id="KW-1185">Reference proteome</keyword>
<dbReference type="Gene3D" id="1.10.520.10">
    <property type="match status" value="1"/>
</dbReference>
<comment type="subcellular location">
    <subcellularLocation>
        <location evidence="20">Secreted</location>
    </subcellularLocation>
</comment>
<evidence type="ECO:0000256" key="3">
    <source>
        <dbReference type="ARBA" id="ARBA00006873"/>
    </source>
</evidence>
<evidence type="ECO:0000256" key="18">
    <source>
        <dbReference type="PIRSR" id="PIRSR600823-4"/>
    </source>
</evidence>
<feature type="disulfide bond" evidence="19">
    <location>
        <begin position="70"/>
        <end position="75"/>
    </location>
</feature>
<dbReference type="InterPro" id="IPR000823">
    <property type="entry name" value="Peroxidase_pln"/>
</dbReference>
<comment type="catalytic activity">
    <reaction evidence="1 20">
        <text>2 a phenolic donor + H2O2 = 2 a phenolic radical donor + 2 H2O</text>
        <dbReference type="Rhea" id="RHEA:56136"/>
        <dbReference type="ChEBI" id="CHEBI:15377"/>
        <dbReference type="ChEBI" id="CHEBI:16240"/>
        <dbReference type="ChEBI" id="CHEBI:139520"/>
        <dbReference type="ChEBI" id="CHEBI:139521"/>
        <dbReference type="EC" id="1.11.1.7"/>
    </reaction>
</comment>
<keyword evidence="13" id="KW-0325">Glycoprotein</keyword>
<evidence type="ECO:0000256" key="2">
    <source>
        <dbReference type="ARBA" id="ARBA00002322"/>
    </source>
</evidence>
<evidence type="ECO:0000256" key="11">
    <source>
        <dbReference type="ARBA" id="ARBA00023004"/>
    </source>
</evidence>
<comment type="caution">
    <text evidence="22">The sequence shown here is derived from an EMBL/GenBank/DDBJ whole genome shotgun (WGS) entry which is preliminary data.</text>
</comment>
<feature type="binding site" evidence="17">
    <location>
        <position position="198"/>
    </location>
    <ligand>
        <name>Ca(2+)</name>
        <dbReference type="ChEBI" id="CHEBI:29108"/>
        <label>2</label>
    </ligand>
</feature>
<keyword evidence="5 20" id="KW-0964">Secreted</keyword>
<reference evidence="23" key="1">
    <citation type="journal article" date="2024" name="IScience">
        <title>Strigolactones Initiate the Formation of Haustorium-like Structures in Castilleja.</title>
        <authorList>
            <person name="Buerger M."/>
            <person name="Peterson D."/>
            <person name="Chory J."/>
        </authorList>
    </citation>
    <scope>NUCLEOTIDE SEQUENCE [LARGE SCALE GENOMIC DNA]</scope>
</reference>
<feature type="disulfide bond" evidence="19">
    <location>
        <begin position="125"/>
        <end position="327"/>
    </location>
</feature>
<comment type="similarity">
    <text evidence="3">Belongs to the peroxidase family. Ascorbate peroxidase subfamily.</text>
</comment>
<dbReference type="GO" id="GO:0006979">
    <property type="term" value="P:response to oxidative stress"/>
    <property type="evidence" value="ECO:0007669"/>
    <property type="project" value="UniProtKB-UniRule"/>
</dbReference>
<evidence type="ECO:0000256" key="16">
    <source>
        <dbReference type="PIRSR" id="PIRSR600823-2"/>
    </source>
</evidence>
<dbReference type="Proteomes" id="UP001632038">
    <property type="component" value="Unassembled WGS sequence"/>
</dbReference>
<feature type="binding site" evidence="17">
    <location>
        <position position="72"/>
    </location>
    <ligand>
        <name>Ca(2+)</name>
        <dbReference type="ChEBI" id="CHEBI:29108"/>
        <label>1</label>
    </ligand>
</feature>
<feature type="active site" description="Proton acceptor" evidence="15">
    <location>
        <position position="68"/>
    </location>
</feature>
<evidence type="ECO:0000256" key="5">
    <source>
        <dbReference type="ARBA" id="ARBA00022525"/>
    </source>
</evidence>
<name>A0ABD3EHG7_9LAMI</name>
<dbReference type="GO" id="GO:0042744">
    <property type="term" value="P:hydrogen peroxide catabolic process"/>
    <property type="evidence" value="ECO:0007669"/>
    <property type="project" value="UniProtKB-KW"/>
</dbReference>
<dbReference type="InterPro" id="IPR019794">
    <property type="entry name" value="Peroxidases_AS"/>
</dbReference>
<dbReference type="AlphaFoldDB" id="A0ABD3EHG7"/>